<comment type="caution">
    <text evidence="3">The sequence shown here is derived from an EMBL/GenBank/DDBJ whole genome shotgun (WGS) entry which is preliminary data.</text>
</comment>
<dbReference type="PANTHER" id="PTHR43180">
    <property type="entry name" value="3-OXOACYL-(ACYL-CARRIER-PROTEIN) REDUCTASE (AFU_ORTHOLOGUE AFUA_6G11210)"/>
    <property type="match status" value="1"/>
</dbReference>
<dbReference type="Pfam" id="PF13561">
    <property type="entry name" value="adh_short_C2"/>
    <property type="match status" value="1"/>
</dbReference>
<accession>A0ABQ3L3L9</accession>
<proteinExistence type="inferred from homology"/>
<sequence>MANRRERSGPQDDAMGLELAGKAVLVTGAASGIGLACVQAFLAEGARVGALDRAPVPILADGLLAVHADVTDEPSMAAAVDAVASRFGGLDVVVGCAGISGPVGTPAIETSADDFAALMAVNVTGQFLLVKHTAPWLTASNGSVVLLASDSAFTSAPGMVPYCASKGAVVAMTRALAVDLPGVRVNCVCPSVVDTPMARGDLGEVLDDPAFPVQAPEEVAWQVLHLASARSRAVNGQAVLADFGVSARSGFPA</sequence>
<dbReference type="EMBL" id="BNAY01000001">
    <property type="protein sequence ID" value="GHH02753.1"/>
    <property type="molecule type" value="Genomic_DNA"/>
</dbReference>
<dbReference type="PRINTS" id="PR00080">
    <property type="entry name" value="SDRFAMILY"/>
</dbReference>
<dbReference type="PANTHER" id="PTHR43180:SF66">
    <property type="entry name" value="SHORT-CHAIN DEHYDROGENASE_REDUCTASE FAMILY PROTEIN"/>
    <property type="match status" value="1"/>
</dbReference>
<dbReference type="CDD" id="cd05233">
    <property type="entry name" value="SDR_c"/>
    <property type="match status" value="1"/>
</dbReference>
<dbReference type="PRINTS" id="PR00081">
    <property type="entry name" value="GDHRDH"/>
</dbReference>
<organism evidence="3 4">
    <name type="scientific">Amycolatopsis oliviviridis</name>
    <dbReference type="NCBI Taxonomy" id="1471590"/>
    <lineage>
        <taxon>Bacteria</taxon>
        <taxon>Bacillati</taxon>
        <taxon>Actinomycetota</taxon>
        <taxon>Actinomycetes</taxon>
        <taxon>Pseudonocardiales</taxon>
        <taxon>Pseudonocardiaceae</taxon>
        <taxon>Amycolatopsis</taxon>
    </lineage>
</organism>
<comment type="similarity">
    <text evidence="1">Belongs to the short-chain dehydrogenases/reductases (SDR) family.</text>
</comment>
<keyword evidence="2" id="KW-0560">Oxidoreductase</keyword>
<gene>
    <name evidence="3" type="primary">bacC</name>
    <name evidence="3" type="ORF">GCM10017790_04060</name>
</gene>
<evidence type="ECO:0000256" key="2">
    <source>
        <dbReference type="ARBA" id="ARBA00023002"/>
    </source>
</evidence>
<dbReference type="SUPFAM" id="SSF51735">
    <property type="entry name" value="NAD(P)-binding Rossmann-fold domains"/>
    <property type="match status" value="1"/>
</dbReference>
<evidence type="ECO:0000313" key="4">
    <source>
        <dbReference type="Proteomes" id="UP000635387"/>
    </source>
</evidence>
<reference evidence="4" key="1">
    <citation type="journal article" date="2019" name="Int. J. Syst. Evol. Microbiol.">
        <title>The Global Catalogue of Microorganisms (GCM) 10K type strain sequencing project: providing services to taxonomists for standard genome sequencing and annotation.</title>
        <authorList>
            <consortium name="The Broad Institute Genomics Platform"/>
            <consortium name="The Broad Institute Genome Sequencing Center for Infectious Disease"/>
            <person name="Wu L."/>
            <person name="Ma J."/>
        </authorList>
    </citation>
    <scope>NUCLEOTIDE SEQUENCE [LARGE SCALE GENOMIC DNA]</scope>
    <source>
        <strain evidence="4">CGMCC 4.7683</strain>
    </source>
</reference>
<dbReference type="Gene3D" id="3.40.50.720">
    <property type="entry name" value="NAD(P)-binding Rossmann-like Domain"/>
    <property type="match status" value="1"/>
</dbReference>
<dbReference type="InterPro" id="IPR036291">
    <property type="entry name" value="NAD(P)-bd_dom_sf"/>
</dbReference>
<dbReference type="InterPro" id="IPR020904">
    <property type="entry name" value="Sc_DH/Rdtase_CS"/>
</dbReference>
<dbReference type="InterPro" id="IPR002347">
    <property type="entry name" value="SDR_fam"/>
</dbReference>
<protein>
    <submittedName>
        <fullName evidence="3">Dihydroanticapsin 7-dehydrogenase</fullName>
    </submittedName>
</protein>
<evidence type="ECO:0000313" key="3">
    <source>
        <dbReference type="EMBL" id="GHH02753.1"/>
    </source>
</evidence>
<dbReference type="PROSITE" id="PS00061">
    <property type="entry name" value="ADH_SHORT"/>
    <property type="match status" value="1"/>
</dbReference>
<keyword evidence="4" id="KW-1185">Reference proteome</keyword>
<evidence type="ECO:0000256" key="1">
    <source>
        <dbReference type="ARBA" id="ARBA00006484"/>
    </source>
</evidence>
<name>A0ABQ3L3L9_9PSEU</name>
<dbReference type="Proteomes" id="UP000635387">
    <property type="component" value="Unassembled WGS sequence"/>
</dbReference>